<organism evidence="1">
    <name type="scientific">marine metagenome</name>
    <dbReference type="NCBI Taxonomy" id="408172"/>
    <lineage>
        <taxon>unclassified sequences</taxon>
        <taxon>metagenomes</taxon>
        <taxon>ecological metagenomes</taxon>
    </lineage>
</organism>
<sequence length="93" mass="10593">MSKLKSIMENRTKGNLAGGQKKSCYDCVHVLPGMHGDEVTCEIYTFKYERYGVRKMSTVSPSFADGCEFFEAMTPEQKDASQAKFKEFYKRLG</sequence>
<reference evidence="1" key="1">
    <citation type="submission" date="2018-05" db="EMBL/GenBank/DDBJ databases">
        <authorList>
            <person name="Lanie J.A."/>
            <person name="Ng W.-L."/>
            <person name="Kazmierczak K.M."/>
            <person name="Andrzejewski T.M."/>
            <person name="Davidsen T.M."/>
            <person name="Wayne K.J."/>
            <person name="Tettelin H."/>
            <person name="Glass J.I."/>
            <person name="Rusch D."/>
            <person name="Podicherti R."/>
            <person name="Tsui H.-C.T."/>
            <person name="Winkler M.E."/>
        </authorList>
    </citation>
    <scope>NUCLEOTIDE SEQUENCE</scope>
</reference>
<evidence type="ECO:0000313" key="1">
    <source>
        <dbReference type="EMBL" id="SVE48768.1"/>
    </source>
</evidence>
<proteinExistence type="predicted"/>
<gene>
    <name evidence="1" type="ORF">METZ01_LOCUS501622</name>
</gene>
<dbReference type="AlphaFoldDB" id="A0A383DY45"/>
<protein>
    <submittedName>
        <fullName evidence="1">Uncharacterized protein</fullName>
    </submittedName>
</protein>
<dbReference type="EMBL" id="UINC01220730">
    <property type="protein sequence ID" value="SVE48768.1"/>
    <property type="molecule type" value="Genomic_DNA"/>
</dbReference>
<name>A0A383DY45_9ZZZZ</name>
<accession>A0A383DY45</accession>